<protein>
    <submittedName>
        <fullName evidence="1">Uncharacterized protein</fullName>
    </submittedName>
</protein>
<keyword evidence="2" id="KW-1185">Reference proteome</keyword>
<proteinExistence type="predicted"/>
<reference evidence="1" key="1">
    <citation type="submission" date="2021-03" db="EMBL/GenBank/DDBJ databases">
        <authorList>
            <consortium name="DOE Joint Genome Institute"/>
            <person name="Ahrendt S."/>
            <person name="Looney B.P."/>
            <person name="Miyauchi S."/>
            <person name="Morin E."/>
            <person name="Drula E."/>
            <person name="Courty P.E."/>
            <person name="Chicoki N."/>
            <person name="Fauchery L."/>
            <person name="Kohler A."/>
            <person name="Kuo A."/>
            <person name="Labutti K."/>
            <person name="Pangilinan J."/>
            <person name="Lipzen A."/>
            <person name="Riley R."/>
            <person name="Andreopoulos W."/>
            <person name="He G."/>
            <person name="Johnson J."/>
            <person name="Barry K.W."/>
            <person name="Grigoriev I.V."/>
            <person name="Nagy L."/>
            <person name="Hibbett D."/>
            <person name="Henrissat B."/>
            <person name="Matheny P.B."/>
            <person name="Labbe J."/>
            <person name="Martin F."/>
        </authorList>
    </citation>
    <scope>NUCLEOTIDE SEQUENCE</scope>
    <source>
        <strain evidence="1">HHB10654</strain>
    </source>
</reference>
<feature type="non-terminal residue" evidence="1">
    <location>
        <position position="198"/>
    </location>
</feature>
<dbReference type="EMBL" id="MU277196">
    <property type="protein sequence ID" value="KAI0065274.1"/>
    <property type="molecule type" value="Genomic_DNA"/>
</dbReference>
<reference evidence="1" key="2">
    <citation type="journal article" date="2022" name="New Phytol.">
        <title>Evolutionary transition to the ectomycorrhizal habit in the genomes of a hyperdiverse lineage of mushroom-forming fungi.</title>
        <authorList>
            <person name="Looney B."/>
            <person name="Miyauchi S."/>
            <person name="Morin E."/>
            <person name="Drula E."/>
            <person name="Courty P.E."/>
            <person name="Kohler A."/>
            <person name="Kuo A."/>
            <person name="LaButti K."/>
            <person name="Pangilinan J."/>
            <person name="Lipzen A."/>
            <person name="Riley R."/>
            <person name="Andreopoulos W."/>
            <person name="He G."/>
            <person name="Johnson J."/>
            <person name="Nolan M."/>
            <person name="Tritt A."/>
            <person name="Barry K.W."/>
            <person name="Grigoriev I.V."/>
            <person name="Nagy L.G."/>
            <person name="Hibbett D."/>
            <person name="Henrissat B."/>
            <person name="Matheny P.B."/>
            <person name="Labbe J."/>
            <person name="Martin F.M."/>
        </authorList>
    </citation>
    <scope>NUCLEOTIDE SEQUENCE</scope>
    <source>
        <strain evidence="1">HHB10654</strain>
    </source>
</reference>
<evidence type="ECO:0000313" key="2">
    <source>
        <dbReference type="Proteomes" id="UP000814140"/>
    </source>
</evidence>
<gene>
    <name evidence="1" type="ORF">BV25DRAFT_1774186</name>
</gene>
<dbReference type="Proteomes" id="UP000814140">
    <property type="component" value="Unassembled WGS sequence"/>
</dbReference>
<sequence>MQSFALKTVWFVLAVLGIPATWIVLLPFSSVIGVRWAPMLYCISITVLEGIFSLGMIWKMDPYRMPHAFCVTQAVLIALAAHVLTGLLACFTWATFMAVFKPHSIHTTATYVRSLAWRNVYIIFVGLLPALASTAHLVIVLKLDAVQPTDDMHCDASYPLWPRVLSYAGAPLLISVPCFVVSIFTAVRVVKVHAEARR</sequence>
<name>A0ACB8T8Q3_9AGAM</name>
<comment type="caution">
    <text evidence="1">The sequence shown here is derived from an EMBL/GenBank/DDBJ whole genome shotgun (WGS) entry which is preliminary data.</text>
</comment>
<organism evidence="1 2">
    <name type="scientific">Artomyces pyxidatus</name>
    <dbReference type="NCBI Taxonomy" id="48021"/>
    <lineage>
        <taxon>Eukaryota</taxon>
        <taxon>Fungi</taxon>
        <taxon>Dikarya</taxon>
        <taxon>Basidiomycota</taxon>
        <taxon>Agaricomycotina</taxon>
        <taxon>Agaricomycetes</taxon>
        <taxon>Russulales</taxon>
        <taxon>Auriscalpiaceae</taxon>
        <taxon>Artomyces</taxon>
    </lineage>
</organism>
<evidence type="ECO:0000313" key="1">
    <source>
        <dbReference type="EMBL" id="KAI0065274.1"/>
    </source>
</evidence>
<accession>A0ACB8T8Q3</accession>